<evidence type="ECO:0000256" key="4">
    <source>
        <dbReference type="ARBA" id="ARBA00023136"/>
    </source>
</evidence>
<comment type="subcellular location">
    <subcellularLocation>
        <location evidence="1">Membrane</location>
        <topology evidence="1">Single-pass membrane protein</topology>
    </subcellularLocation>
</comment>
<dbReference type="Proteomes" id="UP001432027">
    <property type="component" value="Unassembled WGS sequence"/>
</dbReference>
<protein>
    <recommendedName>
        <fullName evidence="7">Hexosyltransferase</fullName>
    </recommendedName>
</protein>
<proteinExistence type="predicted"/>
<evidence type="ECO:0000256" key="2">
    <source>
        <dbReference type="ARBA" id="ARBA00022692"/>
    </source>
</evidence>
<evidence type="ECO:0008006" key="7">
    <source>
        <dbReference type="Google" id="ProtNLM"/>
    </source>
</evidence>
<evidence type="ECO:0000313" key="5">
    <source>
        <dbReference type="EMBL" id="GMS98198.1"/>
    </source>
</evidence>
<reference evidence="5" key="1">
    <citation type="submission" date="2023-10" db="EMBL/GenBank/DDBJ databases">
        <title>Genome assembly of Pristionchus species.</title>
        <authorList>
            <person name="Yoshida K."/>
            <person name="Sommer R.J."/>
        </authorList>
    </citation>
    <scope>NUCLEOTIDE SEQUENCE</scope>
    <source>
        <strain evidence="5">RS0144</strain>
    </source>
</reference>
<dbReference type="AlphaFoldDB" id="A0AAV5TVE8"/>
<name>A0AAV5TVE8_9BILA</name>
<gene>
    <name evidence="5" type="ORF">PENTCL1PPCAC_20373</name>
</gene>
<dbReference type="PANTHER" id="PTHR15407:SF28">
    <property type="entry name" value="RIBITOL-5-PHOSPHATE TRANSFERASE FKTN"/>
    <property type="match status" value="1"/>
</dbReference>
<evidence type="ECO:0000313" key="6">
    <source>
        <dbReference type="Proteomes" id="UP001432027"/>
    </source>
</evidence>
<keyword evidence="3" id="KW-1133">Transmembrane helix</keyword>
<keyword evidence="6" id="KW-1185">Reference proteome</keyword>
<feature type="non-terminal residue" evidence="5">
    <location>
        <position position="1"/>
    </location>
</feature>
<feature type="non-terminal residue" evidence="5">
    <location>
        <position position="264"/>
    </location>
</feature>
<dbReference type="PANTHER" id="PTHR15407">
    <property type="entry name" value="FUKUTIN-RELATED"/>
    <property type="match status" value="1"/>
</dbReference>
<dbReference type="GO" id="GO:0016020">
    <property type="term" value="C:membrane"/>
    <property type="evidence" value="ECO:0007669"/>
    <property type="project" value="UniProtKB-SubCell"/>
</dbReference>
<evidence type="ECO:0000256" key="1">
    <source>
        <dbReference type="ARBA" id="ARBA00004167"/>
    </source>
</evidence>
<evidence type="ECO:0000256" key="3">
    <source>
        <dbReference type="ARBA" id="ARBA00022989"/>
    </source>
</evidence>
<dbReference type="EMBL" id="BTSX01000005">
    <property type="protein sequence ID" value="GMS98198.1"/>
    <property type="molecule type" value="Genomic_DNA"/>
</dbReference>
<keyword evidence="4" id="KW-0472">Membrane</keyword>
<dbReference type="InterPro" id="IPR009644">
    <property type="entry name" value="FKTN/MNN4/W02B3.4-1"/>
</dbReference>
<keyword evidence="2" id="KW-0812">Transmembrane</keyword>
<accession>A0AAV5TVE8</accession>
<comment type="caution">
    <text evidence="5">The sequence shown here is derived from an EMBL/GenBank/DDBJ whole genome shotgun (WGS) entry which is preliminary data.</text>
</comment>
<sequence>YYEKPTNVDYWIFTDSDGTKRAMLPFKIAKMKMYSYPARIIHFLQDWSYSRMLTCANVIKRPDNTNRTIPLSYVTHFANLHDFIKTKDNAHLITHFNLFTGWYRECSIILHTTDVDYFIRSEEFSPKILAALQDRRSPYRLFRIYGLPEDSYELAVKVKNVSPEVNIDLFSMYTSATESWMGGLAWYSRQKYKWKYPRLTEFCTGDMLGHLIYIPCNVEEMLKVEYGNWKRDSPSNNYIWYKSSKNVSPNGKFTNDDLNKMNMG</sequence>
<organism evidence="5 6">
    <name type="scientific">Pristionchus entomophagus</name>
    <dbReference type="NCBI Taxonomy" id="358040"/>
    <lineage>
        <taxon>Eukaryota</taxon>
        <taxon>Metazoa</taxon>
        <taxon>Ecdysozoa</taxon>
        <taxon>Nematoda</taxon>
        <taxon>Chromadorea</taxon>
        <taxon>Rhabditida</taxon>
        <taxon>Rhabditina</taxon>
        <taxon>Diplogasteromorpha</taxon>
        <taxon>Diplogasteroidea</taxon>
        <taxon>Neodiplogasteridae</taxon>
        <taxon>Pristionchus</taxon>
    </lineage>
</organism>